<dbReference type="Gene3D" id="3.30.450.40">
    <property type="match status" value="1"/>
</dbReference>
<keyword evidence="4" id="KW-1185">Reference proteome</keyword>
<dbReference type="RefSeq" id="WP_069702557.1">
    <property type="nucleotide sequence ID" value="NZ_MJAT01000033.1"/>
</dbReference>
<accession>A0A1E5L542</accession>
<dbReference type="PANTHER" id="PTHR43155:SF2">
    <property type="entry name" value="CYCLIC DI-GMP PHOSPHODIESTERASE PA4108"/>
    <property type="match status" value="1"/>
</dbReference>
<evidence type="ECO:0000259" key="2">
    <source>
        <dbReference type="PROSITE" id="PS51832"/>
    </source>
</evidence>
<feature type="domain" description="HD-GYP" evidence="2">
    <location>
        <begin position="205"/>
        <end position="393"/>
    </location>
</feature>
<gene>
    <name evidence="3" type="ORF">BHU72_06395</name>
</gene>
<protein>
    <submittedName>
        <fullName evidence="3">Uncharacterized protein</fullName>
    </submittedName>
</protein>
<dbReference type="InterPro" id="IPR006675">
    <property type="entry name" value="HDIG_dom"/>
</dbReference>
<dbReference type="CDD" id="cd00077">
    <property type="entry name" value="HDc"/>
    <property type="match status" value="1"/>
</dbReference>
<dbReference type="OrthoDB" id="9759601at2"/>
<dbReference type="Pfam" id="PF13487">
    <property type="entry name" value="HD_5"/>
    <property type="match status" value="1"/>
</dbReference>
<dbReference type="PANTHER" id="PTHR43155">
    <property type="entry name" value="CYCLIC DI-GMP PHOSPHODIESTERASE PA4108-RELATED"/>
    <property type="match status" value="1"/>
</dbReference>
<feature type="domain" description="HD" evidence="1">
    <location>
        <begin position="227"/>
        <end position="349"/>
    </location>
</feature>
<dbReference type="AlphaFoldDB" id="A0A1E5L542"/>
<dbReference type="InterPro" id="IPR037522">
    <property type="entry name" value="HD_GYP_dom"/>
</dbReference>
<sequence length="393" mass="45076">MINAQLEATTILQPNVYQHENNIHKLHTRIAELERSLEEQLFLVEINKVWINESDINTSIKKALQLAMNITGSEAGCLYIFEQGISKLKTIEVNGNIPSQLVEELRNINRLFGTDKTKDITVISQFDKKLNYFLRYDSKLISLAIVPLNIGENMIGYTVVMHRKERGHHQHTSVYSEQDILNLRIFSHNTALILENNVLKIEQGKKEFYFKIIDTLVSAIDAKDLYTQNHSKRVSRLTKEFSKFLGLDSHTVEVFQHGALLHDIGKIGISDVILNKPSTLSEHEFEIIKSHPMKGAKIVAPLEPEKDILHIVKHHHERFDGRGYPDGLKGKEIPLSARIVTIVDAWDAMTDNRAYRPRLTFDRAVEELEKGKSTQFDPSLVDQYIQFVSRCDE</sequence>
<reference evidence="3 4" key="1">
    <citation type="submission" date="2016-09" db="EMBL/GenBank/DDBJ databases">
        <title>Desulfuribacillus arsenicus sp. nov., an obligately anaerobic, dissimilatory arsenic- and antimonate-reducing bacterium isolated from anoxic sediments.</title>
        <authorList>
            <person name="Abin C.A."/>
            <person name="Hollibaugh J.T."/>
        </authorList>
    </citation>
    <scope>NUCLEOTIDE SEQUENCE [LARGE SCALE GENOMIC DNA]</scope>
    <source>
        <strain evidence="3 4">MLFW-2</strain>
    </source>
</reference>
<dbReference type="Gene3D" id="1.10.3210.10">
    <property type="entry name" value="Hypothetical protein af1432"/>
    <property type="match status" value="1"/>
</dbReference>
<dbReference type="Proteomes" id="UP000095255">
    <property type="component" value="Unassembled WGS sequence"/>
</dbReference>
<evidence type="ECO:0000313" key="4">
    <source>
        <dbReference type="Proteomes" id="UP000095255"/>
    </source>
</evidence>
<dbReference type="InterPro" id="IPR003607">
    <property type="entry name" value="HD/PDEase_dom"/>
</dbReference>
<proteinExistence type="predicted"/>
<dbReference type="PROSITE" id="PS51832">
    <property type="entry name" value="HD_GYP"/>
    <property type="match status" value="1"/>
</dbReference>
<dbReference type="SUPFAM" id="SSF109604">
    <property type="entry name" value="HD-domain/PDEase-like"/>
    <property type="match status" value="1"/>
</dbReference>
<dbReference type="NCBIfam" id="TIGR00277">
    <property type="entry name" value="HDIG"/>
    <property type="match status" value="1"/>
</dbReference>
<dbReference type="SMART" id="SM00471">
    <property type="entry name" value="HDc"/>
    <property type="match status" value="1"/>
</dbReference>
<dbReference type="SUPFAM" id="SSF55781">
    <property type="entry name" value="GAF domain-like"/>
    <property type="match status" value="1"/>
</dbReference>
<dbReference type="PROSITE" id="PS51831">
    <property type="entry name" value="HD"/>
    <property type="match status" value="1"/>
</dbReference>
<comment type="caution">
    <text evidence="3">The sequence shown here is derived from an EMBL/GenBank/DDBJ whole genome shotgun (WGS) entry which is preliminary data.</text>
</comment>
<evidence type="ECO:0000259" key="1">
    <source>
        <dbReference type="PROSITE" id="PS51831"/>
    </source>
</evidence>
<dbReference type="STRING" id="1390249.BHU72_06395"/>
<organism evidence="3 4">
    <name type="scientific">Desulfuribacillus stibiiarsenatis</name>
    <dbReference type="NCBI Taxonomy" id="1390249"/>
    <lineage>
        <taxon>Bacteria</taxon>
        <taxon>Bacillati</taxon>
        <taxon>Bacillota</taxon>
        <taxon>Desulfuribacillia</taxon>
        <taxon>Desulfuribacillales</taxon>
        <taxon>Desulfuribacillaceae</taxon>
        <taxon>Desulfuribacillus</taxon>
    </lineage>
</organism>
<name>A0A1E5L542_9FIRM</name>
<dbReference type="InterPro" id="IPR029016">
    <property type="entry name" value="GAF-like_dom_sf"/>
</dbReference>
<dbReference type="InterPro" id="IPR006674">
    <property type="entry name" value="HD_domain"/>
</dbReference>
<evidence type="ECO:0000313" key="3">
    <source>
        <dbReference type="EMBL" id="OEH85230.1"/>
    </source>
</evidence>
<dbReference type="EMBL" id="MJAT01000033">
    <property type="protein sequence ID" value="OEH85230.1"/>
    <property type="molecule type" value="Genomic_DNA"/>
</dbReference>